<organism evidence="1 2">
    <name type="scientific">Roseibium alexandrii</name>
    <dbReference type="NCBI Taxonomy" id="388408"/>
    <lineage>
        <taxon>Bacteria</taxon>
        <taxon>Pseudomonadati</taxon>
        <taxon>Pseudomonadota</taxon>
        <taxon>Alphaproteobacteria</taxon>
        <taxon>Hyphomicrobiales</taxon>
        <taxon>Stappiaceae</taxon>
        <taxon>Roseibium</taxon>
    </lineage>
</organism>
<dbReference type="InterPro" id="IPR029058">
    <property type="entry name" value="AB_hydrolase_fold"/>
</dbReference>
<reference evidence="2" key="1">
    <citation type="submission" date="2015-07" db="EMBL/GenBank/DDBJ databases">
        <authorList>
            <person name="Rodrigo-Torres Lidia"/>
            <person name="Arahal R.David."/>
        </authorList>
    </citation>
    <scope>NUCLEOTIDE SEQUENCE [LARGE SCALE GENOMIC DNA]</scope>
    <source>
        <strain evidence="2">CECT 5112</strain>
    </source>
</reference>
<dbReference type="EC" id="3.1.-.-" evidence="1"/>
<dbReference type="EMBL" id="CXWD01000007">
    <property type="protein sequence ID" value="CTQ69462.1"/>
    <property type="molecule type" value="Genomic_DNA"/>
</dbReference>
<proteinExistence type="predicted"/>
<dbReference type="RefSeq" id="WP_055671782.1">
    <property type="nucleotide sequence ID" value="NZ_CXWD01000007.1"/>
</dbReference>
<dbReference type="Gene3D" id="3.40.50.1820">
    <property type="entry name" value="alpha/beta hydrolase"/>
    <property type="match status" value="1"/>
</dbReference>
<protein>
    <submittedName>
        <fullName evidence="1">Putative hydrolase MhqD</fullName>
        <ecNumber evidence="1">3.1.-.-</ecNumber>
    </submittedName>
</protein>
<dbReference type="AlphaFoldDB" id="A0A0M7A4P4"/>
<name>A0A0M7A4P4_9HYPH</name>
<keyword evidence="1" id="KW-0378">Hydrolase</keyword>
<evidence type="ECO:0000313" key="2">
    <source>
        <dbReference type="Proteomes" id="UP000053235"/>
    </source>
</evidence>
<dbReference type="SUPFAM" id="SSF53474">
    <property type="entry name" value="alpha/beta-Hydrolases"/>
    <property type="match status" value="1"/>
</dbReference>
<dbReference type="STRING" id="388408.LAX5112_02123"/>
<sequence>MPTKLYENLTKAPEPGRPLIFAFHGTGGDERQLFQLAGQLAPGAGVVSPRGDVFEGGAARFFKRTAEGVYDMEDLSRATAKMADFISAHRVLYPDSPAYGFGYSNGANILAAVFLEQPDLFDRVGLLHPLVTWEMPQDLDLSVRKVVLTAGRNDPITPWPKSARLIEDLQRAGADIETDVHDGGHELRDSELAALVRGFAD</sequence>
<dbReference type="GO" id="GO:0016787">
    <property type="term" value="F:hydrolase activity"/>
    <property type="evidence" value="ECO:0007669"/>
    <property type="project" value="UniProtKB-KW"/>
</dbReference>
<dbReference type="OrthoDB" id="9796570at2"/>
<keyword evidence="2" id="KW-1185">Reference proteome</keyword>
<evidence type="ECO:0000313" key="1">
    <source>
        <dbReference type="EMBL" id="CTQ69462.1"/>
    </source>
</evidence>
<gene>
    <name evidence="1" type="primary">mhqD</name>
    <name evidence="1" type="ORF">LAX5112_02123</name>
</gene>
<dbReference type="Proteomes" id="UP000053235">
    <property type="component" value="Unassembled WGS sequence"/>
</dbReference>
<accession>A0A0M7A4P4</accession>